<keyword evidence="2" id="KW-1185">Reference proteome</keyword>
<protein>
    <submittedName>
        <fullName evidence="1">Type IV toxin-antitoxin system AbiEi family antitoxin</fullName>
    </submittedName>
</protein>
<evidence type="ECO:0000313" key="2">
    <source>
        <dbReference type="Proteomes" id="UP000681794"/>
    </source>
</evidence>
<reference evidence="1" key="1">
    <citation type="submission" date="2021-06" db="EMBL/GenBank/DDBJ databases">
        <authorList>
            <person name="Ellington A.J."/>
            <person name="Bryan N.C."/>
            <person name="Christner B.C."/>
            <person name="Reisch C.R."/>
        </authorList>
    </citation>
    <scope>NUCLEOTIDE SEQUENCE</scope>
    <source>
        <strain evidence="1">L6-1</strain>
    </source>
</reference>
<sequence>MPSDRLVTTDGWPEAELRAAVLAGDLVAVGACWASVAEPQDPALRAASYGWSVSDPRLVAAGLSAAWIWGACSRPPLPHDCCVPAVERFRRRGAWTAVREIALRADEVVGPAGVRVLTPEATALDLLRTRRRFGDADAEAVRGLVAVAGVDAGRLEALLARSERLPMGRQAQRRFRASGLGGRASGANGHAAGARGPGGSGSVVNGPGGSSPVVTGPGLGGAFARDPVGPT</sequence>
<proteinExistence type="predicted"/>
<dbReference type="EMBL" id="CP076544">
    <property type="protein sequence ID" value="QWS34558.1"/>
    <property type="molecule type" value="Genomic_DNA"/>
</dbReference>
<evidence type="ECO:0000313" key="1">
    <source>
        <dbReference type="EMBL" id="QWS34558.1"/>
    </source>
</evidence>
<name>A0ACD1E6S7_9MICO</name>
<organism evidence="1 2">
    <name type="scientific">Curtobacterium aetherium</name>
    <dbReference type="NCBI Taxonomy" id="2841594"/>
    <lineage>
        <taxon>Bacteria</taxon>
        <taxon>Bacillati</taxon>
        <taxon>Actinomycetota</taxon>
        <taxon>Actinomycetes</taxon>
        <taxon>Micrococcales</taxon>
        <taxon>Microbacteriaceae</taxon>
        <taxon>Curtobacterium</taxon>
    </lineage>
</organism>
<accession>A0ACD1E6S7</accession>
<gene>
    <name evidence="1" type="ORF">KM842_05265</name>
</gene>
<dbReference type="Proteomes" id="UP000681794">
    <property type="component" value="Chromosome"/>
</dbReference>